<feature type="compositionally biased region" description="Basic and acidic residues" evidence="1">
    <location>
        <begin position="36"/>
        <end position="61"/>
    </location>
</feature>
<feature type="compositionally biased region" description="Basic and acidic residues" evidence="1">
    <location>
        <begin position="280"/>
        <end position="302"/>
    </location>
</feature>
<feature type="compositionally biased region" description="Acidic residues" evidence="1">
    <location>
        <begin position="73"/>
        <end position="85"/>
    </location>
</feature>
<reference evidence="2 3" key="1">
    <citation type="submission" date="2021-11" db="EMBL/GenBank/DDBJ databases">
        <authorList>
            <person name="Islam A."/>
            <person name="Islam S."/>
            <person name="Flora M.S."/>
            <person name="Rahman M."/>
            <person name="Ziaur R.M."/>
            <person name="Epstein J.H."/>
            <person name="Hassan M."/>
            <person name="Klassen M."/>
            <person name="Woodard K."/>
            <person name="Webb A."/>
            <person name="Webby R.J."/>
            <person name="El Zowalaty M.E."/>
        </authorList>
    </citation>
    <scope>NUCLEOTIDE SEQUENCE [LARGE SCALE GENOMIC DNA]</scope>
    <source>
        <strain evidence="2">Pbs1</strain>
    </source>
</reference>
<organism evidence="2 3">
    <name type="scientific">Peronospora belbahrii</name>
    <dbReference type="NCBI Taxonomy" id="622444"/>
    <lineage>
        <taxon>Eukaryota</taxon>
        <taxon>Sar</taxon>
        <taxon>Stramenopiles</taxon>
        <taxon>Oomycota</taxon>
        <taxon>Peronosporomycetes</taxon>
        <taxon>Peronosporales</taxon>
        <taxon>Peronosporaceae</taxon>
        <taxon>Peronospora</taxon>
    </lineage>
</organism>
<comment type="caution">
    <text evidence="2">The sequence shown here is derived from an EMBL/GenBank/DDBJ whole genome shotgun (WGS) entry which is preliminary data.</text>
</comment>
<feature type="compositionally biased region" description="Basic residues" evidence="1">
    <location>
        <begin position="383"/>
        <end position="396"/>
    </location>
</feature>
<feature type="compositionally biased region" description="Basic residues" evidence="1">
    <location>
        <begin position="441"/>
        <end position="450"/>
    </location>
</feature>
<feature type="region of interest" description="Disordered" evidence="1">
    <location>
        <begin position="905"/>
        <end position="929"/>
    </location>
</feature>
<dbReference type="Proteomes" id="UP001158986">
    <property type="component" value="Unassembled WGS sequence"/>
</dbReference>
<protein>
    <recommendedName>
        <fullName evidence="4">JmjC domain-containing protein</fullName>
    </recommendedName>
</protein>
<evidence type="ECO:0000256" key="1">
    <source>
        <dbReference type="SAM" id="MobiDB-lite"/>
    </source>
</evidence>
<feature type="region of interest" description="Disordered" evidence="1">
    <location>
        <begin position="1"/>
        <end position="85"/>
    </location>
</feature>
<evidence type="ECO:0000313" key="2">
    <source>
        <dbReference type="EMBL" id="CAH0516349.1"/>
    </source>
</evidence>
<keyword evidence="3" id="KW-1185">Reference proteome</keyword>
<feature type="compositionally biased region" description="Polar residues" evidence="1">
    <location>
        <begin position="203"/>
        <end position="212"/>
    </location>
</feature>
<accession>A0ABN8CU66</accession>
<evidence type="ECO:0008006" key="4">
    <source>
        <dbReference type="Google" id="ProtNLM"/>
    </source>
</evidence>
<feature type="compositionally biased region" description="Basic and acidic residues" evidence="1">
    <location>
        <begin position="228"/>
        <end position="240"/>
    </location>
</feature>
<feature type="compositionally biased region" description="Basic and acidic residues" evidence="1">
    <location>
        <begin position="462"/>
        <end position="478"/>
    </location>
</feature>
<name>A0ABN8CU66_9STRA</name>
<dbReference type="Gene3D" id="2.60.120.650">
    <property type="entry name" value="Cupin"/>
    <property type="match status" value="1"/>
</dbReference>
<dbReference type="EMBL" id="CAKLCB010000165">
    <property type="protein sequence ID" value="CAH0516349.1"/>
    <property type="molecule type" value="Genomic_DNA"/>
</dbReference>
<feature type="region of interest" description="Disordered" evidence="1">
    <location>
        <begin position="193"/>
        <end position="479"/>
    </location>
</feature>
<proteinExistence type="predicted"/>
<evidence type="ECO:0000313" key="3">
    <source>
        <dbReference type="Proteomes" id="UP001158986"/>
    </source>
</evidence>
<gene>
    <name evidence="2" type="ORF">PBS001_LOCUS3022</name>
</gene>
<feature type="compositionally biased region" description="Basic residues" evidence="1">
    <location>
        <begin position="912"/>
        <end position="929"/>
    </location>
</feature>
<sequence length="1027" mass="113850">MAATGMGVDTPPSEPRRMLTLASCPANGDNVDEDKCESKADTDAKDDGVKRDSKADNEGNDKINNSCGYIPEDGLDGDSESSENLDTEEVERFGGDVTNEEFANEEYDVRVASDPVGLDTGVRILHTFDVGSHTVVEETTVVKKYSYESHEEKQNVSDNVHQDDKLVTVIVNTSSPVIERAVVSTLELVSTEDKRELDGGPNSYMSCDTSQHSSREDVQNWNGTHQSIDSRPDDKNDEKISINGEDEQAVGKNVLSPVLEESLDDIGQPMEVEPEEDRDVDTLPDRDSAGEPNDDKSDRGESQELQQESQMLTLAPTVAAERQNGAKGRSDAAKTTKPVKSAKRKQSLSPRSDMTEITDDDSTGDGVRHLSPAKPVASTSTRTPKRVTHASPKKPKNTLTPPKFPHTTPLRRSTRVKVESPKLTYPGKNSADRVSTSSPKKSPRSRKHGSHVTTSKGVVARHQKDSQATEFDDTRDKAPPYASAAVTQTVKQENEAGNVSLVHVMGTDELAAKLKHAFQRASFAGNAPIARFQQLIEDDISGLRHLNVHNLLDTVNQLDGPILQLHVKLFGVRRTTGQDQVDPVSKAKARCLEKCPLRFPAPRRVAEHFIVPLAKELGLEYAMRQHSANLVSCPLEGAVLDWRFHRTETVVFQLGGTSIWKTRMSQVEYPLECFHPESWLLDDMIHVAKTHRVATMDKATSGTLFTPAEDVGAFNDRDEEFSEQKKFLLKPGSVVYLAAGAWFEVETQGPNALWMEVQLASMTYENLAFSALKQLAWGDKQWRMGVQLYPGNRGQFKATRHHVEACMKSLCNEMAEVEGSDLLPEYLGTEDMNDLIDRGLIQDRSVSSKSRRIEVDLTNPKFKLKHEKVFKDAAYRVNPVAVLSNVAEIPHLPVPEGVAQSSIDNPTSGMGRHSHHALKKTSKPHPKRKQTIGTLAHGSKHTYTLDELFGNDGFQSQLHVKFQCSAEHSRMVEWLRCRDSEPFDLEEFSNCDSALRHGTSPARGEESAKNLLRFLCFVGYVTRLKLP</sequence>